<dbReference type="AlphaFoldDB" id="A0A381W4Q9"/>
<reference evidence="4" key="1">
    <citation type="submission" date="2018-05" db="EMBL/GenBank/DDBJ databases">
        <authorList>
            <person name="Lanie J.A."/>
            <person name="Ng W.-L."/>
            <person name="Kazmierczak K.M."/>
            <person name="Andrzejewski T.M."/>
            <person name="Davidsen T.M."/>
            <person name="Wayne K.J."/>
            <person name="Tettelin H."/>
            <person name="Glass J.I."/>
            <person name="Rusch D."/>
            <person name="Podicherti R."/>
            <person name="Tsui H.-C.T."/>
            <person name="Winkler M.E."/>
        </authorList>
    </citation>
    <scope>NUCLEOTIDE SEQUENCE</scope>
</reference>
<sequence>MKISEIRDKTKVELAAQGRELRMELFNLKLQKSSSQLEKPIRLRELRHDIARIETQVTQLGRTEALGNLVTALDKVKDFTVDGVAGMLRGLAKGDLSRKDVLKICGSVFNKQQVRLTGREMAQLIQTKGRDKAVELAKQAAARN</sequence>
<dbReference type="InterPro" id="IPR018254">
    <property type="entry name" value="Ribosomal_uL29_CS"/>
</dbReference>
<dbReference type="PROSITE" id="PS00579">
    <property type="entry name" value="RIBOSOMAL_L29"/>
    <property type="match status" value="1"/>
</dbReference>
<keyword evidence="2" id="KW-0689">Ribosomal protein</keyword>
<dbReference type="NCBIfam" id="TIGR00012">
    <property type="entry name" value="L29"/>
    <property type="match status" value="1"/>
</dbReference>
<organism evidence="4">
    <name type="scientific">marine metagenome</name>
    <dbReference type="NCBI Taxonomy" id="408172"/>
    <lineage>
        <taxon>unclassified sequences</taxon>
        <taxon>metagenomes</taxon>
        <taxon>ecological metagenomes</taxon>
    </lineage>
</organism>
<dbReference type="Gene3D" id="1.10.287.310">
    <property type="match status" value="1"/>
</dbReference>
<dbReference type="GO" id="GO:0005840">
    <property type="term" value="C:ribosome"/>
    <property type="evidence" value="ECO:0007669"/>
    <property type="project" value="UniProtKB-KW"/>
</dbReference>
<accession>A0A381W4Q9</accession>
<dbReference type="GO" id="GO:1990904">
    <property type="term" value="C:ribonucleoprotein complex"/>
    <property type="evidence" value="ECO:0007669"/>
    <property type="project" value="UniProtKB-KW"/>
</dbReference>
<evidence type="ECO:0000256" key="2">
    <source>
        <dbReference type="ARBA" id="ARBA00022980"/>
    </source>
</evidence>
<dbReference type="CDD" id="cd00427">
    <property type="entry name" value="Ribosomal_L29_HIP"/>
    <property type="match status" value="1"/>
</dbReference>
<dbReference type="HAMAP" id="MF_00374">
    <property type="entry name" value="Ribosomal_uL29"/>
    <property type="match status" value="1"/>
</dbReference>
<dbReference type="SUPFAM" id="SSF46561">
    <property type="entry name" value="Ribosomal protein L29 (L29p)"/>
    <property type="match status" value="1"/>
</dbReference>
<protein>
    <recommendedName>
        <fullName evidence="5">50S ribosomal protein L29</fullName>
    </recommendedName>
</protein>
<dbReference type="GO" id="GO:0006412">
    <property type="term" value="P:translation"/>
    <property type="evidence" value="ECO:0007669"/>
    <property type="project" value="InterPro"/>
</dbReference>
<proteinExistence type="inferred from homology"/>
<dbReference type="InterPro" id="IPR001854">
    <property type="entry name" value="Ribosomal_uL29"/>
</dbReference>
<gene>
    <name evidence="4" type="ORF">METZ01_LOCUS100384</name>
</gene>
<evidence type="ECO:0000256" key="1">
    <source>
        <dbReference type="ARBA" id="ARBA00009254"/>
    </source>
</evidence>
<comment type="similarity">
    <text evidence="1">Belongs to the universal ribosomal protein uL29 family.</text>
</comment>
<dbReference type="GO" id="GO:0003735">
    <property type="term" value="F:structural constituent of ribosome"/>
    <property type="evidence" value="ECO:0007669"/>
    <property type="project" value="InterPro"/>
</dbReference>
<dbReference type="Pfam" id="PF00831">
    <property type="entry name" value="Ribosomal_L29"/>
    <property type="match status" value="1"/>
</dbReference>
<dbReference type="EMBL" id="UINC01010708">
    <property type="protein sequence ID" value="SVA47530.1"/>
    <property type="molecule type" value="Genomic_DNA"/>
</dbReference>
<name>A0A381W4Q9_9ZZZZ</name>
<dbReference type="InterPro" id="IPR036049">
    <property type="entry name" value="Ribosomal_uL29_sf"/>
</dbReference>
<evidence type="ECO:0000256" key="3">
    <source>
        <dbReference type="ARBA" id="ARBA00023274"/>
    </source>
</evidence>
<evidence type="ECO:0000313" key="4">
    <source>
        <dbReference type="EMBL" id="SVA47530.1"/>
    </source>
</evidence>
<evidence type="ECO:0008006" key="5">
    <source>
        <dbReference type="Google" id="ProtNLM"/>
    </source>
</evidence>
<keyword evidence="3" id="KW-0687">Ribonucleoprotein</keyword>